<dbReference type="PANTHER" id="PTHR45638">
    <property type="entry name" value="CYCLIC NUCLEOTIDE-GATED CATION CHANNEL SUBUNIT A"/>
    <property type="match status" value="1"/>
</dbReference>
<dbReference type="SUPFAM" id="SSF51206">
    <property type="entry name" value="cAMP-binding domain-like"/>
    <property type="match status" value="1"/>
</dbReference>
<keyword evidence="4" id="KW-1133">Transmembrane helix</keyword>
<feature type="domain" description="Cyclic nucleotide-binding" evidence="9">
    <location>
        <begin position="15"/>
        <end position="130"/>
    </location>
</feature>
<dbReference type="EMBL" id="RJJR01000001">
    <property type="protein sequence ID" value="RNI40210.1"/>
    <property type="molecule type" value="Genomic_DNA"/>
</dbReference>
<dbReference type="GO" id="GO:0044877">
    <property type="term" value="F:protein-containing complex binding"/>
    <property type="evidence" value="ECO:0007669"/>
    <property type="project" value="TreeGrafter"/>
</dbReference>
<dbReference type="GO" id="GO:0016020">
    <property type="term" value="C:membrane"/>
    <property type="evidence" value="ECO:0007669"/>
    <property type="project" value="UniProtKB-SubCell"/>
</dbReference>
<dbReference type="GO" id="GO:0005221">
    <property type="term" value="F:intracellularly cyclic nucleotide-activated monoatomic cation channel activity"/>
    <property type="evidence" value="ECO:0007669"/>
    <property type="project" value="InterPro"/>
</dbReference>
<evidence type="ECO:0000256" key="7">
    <source>
        <dbReference type="ARBA" id="ARBA00023286"/>
    </source>
</evidence>
<gene>
    <name evidence="10" type="ORF">EFY79_02625</name>
</gene>
<keyword evidence="3" id="KW-0812">Transmembrane</keyword>
<dbReference type="RefSeq" id="WP_123119101.1">
    <property type="nucleotide sequence ID" value="NZ_RJJR01000001.1"/>
</dbReference>
<sequence>MDHNQKLSLLKKTAIFRNTPETDLAAIADILDVISVKPGDSIFLKGDKGDSMYIIQKGVIRIHDGAYTFAFLKKNEVFGELSLLDAETRSASATCDKESTILKLEQPPFYEILAKDQEVLKGILQMLCRRIRALDEKSAHE</sequence>
<dbReference type="PRINTS" id="PR00103">
    <property type="entry name" value="CAMPKINASE"/>
</dbReference>
<evidence type="ECO:0000256" key="3">
    <source>
        <dbReference type="ARBA" id="ARBA00022692"/>
    </source>
</evidence>
<keyword evidence="11" id="KW-1185">Reference proteome</keyword>
<keyword evidence="7" id="KW-1071">Ligand-gated ion channel</keyword>
<comment type="caution">
    <text evidence="10">The sequence shown here is derived from an EMBL/GenBank/DDBJ whole genome shotgun (WGS) entry which is preliminary data.</text>
</comment>
<keyword evidence="5" id="KW-0406">Ion transport</keyword>
<keyword evidence="6" id="KW-0472">Membrane</keyword>
<organism evidence="10 11">
    <name type="scientific">Hanamia caeni</name>
    <dbReference type="NCBI Taxonomy" id="2294116"/>
    <lineage>
        <taxon>Bacteria</taxon>
        <taxon>Pseudomonadati</taxon>
        <taxon>Bacteroidota</taxon>
        <taxon>Chitinophagia</taxon>
        <taxon>Chitinophagales</taxon>
        <taxon>Chitinophagaceae</taxon>
        <taxon>Hanamia</taxon>
    </lineage>
</organism>
<evidence type="ECO:0000256" key="4">
    <source>
        <dbReference type="ARBA" id="ARBA00022989"/>
    </source>
</evidence>
<keyword evidence="2" id="KW-0813">Transport</keyword>
<dbReference type="SMART" id="SM00100">
    <property type="entry name" value="cNMP"/>
    <property type="match status" value="1"/>
</dbReference>
<evidence type="ECO:0000256" key="6">
    <source>
        <dbReference type="ARBA" id="ARBA00023136"/>
    </source>
</evidence>
<dbReference type="OrthoDB" id="9127033at2"/>
<dbReference type="InterPro" id="IPR000595">
    <property type="entry name" value="cNMP-bd_dom"/>
</dbReference>
<proteinExistence type="predicted"/>
<accession>A0A3M9NR65</accession>
<dbReference type="InterPro" id="IPR014710">
    <property type="entry name" value="RmlC-like_jellyroll"/>
</dbReference>
<evidence type="ECO:0000256" key="1">
    <source>
        <dbReference type="ARBA" id="ARBA00004141"/>
    </source>
</evidence>
<keyword evidence="8" id="KW-0407">Ion channel</keyword>
<dbReference type="AlphaFoldDB" id="A0A3M9NR65"/>
<dbReference type="InterPro" id="IPR050866">
    <property type="entry name" value="CNG_cation_channel"/>
</dbReference>
<evidence type="ECO:0000256" key="2">
    <source>
        <dbReference type="ARBA" id="ARBA00022448"/>
    </source>
</evidence>
<evidence type="ECO:0000313" key="11">
    <source>
        <dbReference type="Proteomes" id="UP000267223"/>
    </source>
</evidence>
<dbReference type="Pfam" id="PF00027">
    <property type="entry name" value="cNMP_binding"/>
    <property type="match status" value="1"/>
</dbReference>
<evidence type="ECO:0000259" key="9">
    <source>
        <dbReference type="PROSITE" id="PS50042"/>
    </source>
</evidence>
<name>A0A3M9NR65_9BACT</name>
<evidence type="ECO:0000313" key="10">
    <source>
        <dbReference type="EMBL" id="RNI40210.1"/>
    </source>
</evidence>
<reference evidence="10 11" key="1">
    <citation type="submission" date="2018-11" db="EMBL/GenBank/DDBJ databases">
        <title>Draft genome sequence of Ferruginibacter sp. BO-59.</title>
        <authorList>
            <person name="Im W.T."/>
        </authorList>
    </citation>
    <scope>NUCLEOTIDE SEQUENCE [LARGE SCALE GENOMIC DNA]</scope>
    <source>
        <strain evidence="10 11">BO-59</strain>
    </source>
</reference>
<dbReference type="Proteomes" id="UP000267223">
    <property type="component" value="Unassembled WGS sequence"/>
</dbReference>
<comment type="subcellular location">
    <subcellularLocation>
        <location evidence="1">Membrane</location>
        <topology evidence="1">Multi-pass membrane protein</topology>
    </subcellularLocation>
</comment>
<dbReference type="InterPro" id="IPR018488">
    <property type="entry name" value="cNMP-bd_CS"/>
</dbReference>
<evidence type="ECO:0000256" key="5">
    <source>
        <dbReference type="ARBA" id="ARBA00023065"/>
    </source>
</evidence>
<dbReference type="PROSITE" id="PS50042">
    <property type="entry name" value="CNMP_BINDING_3"/>
    <property type="match status" value="1"/>
</dbReference>
<protein>
    <submittedName>
        <fullName evidence="10">Cyclic nucleotide-binding domain-containing protein</fullName>
    </submittedName>
</protein>
<evidence type="ECO:0000256" key="8">
    <source>
        <dbReference type="ARBA" id="ARBA00023303"/>
    </source>
</evidence>
<dbReference type="PROSITE" id="PS00889">
    <property type="entry name" value="CNMP_BINDING_2"/>
    <property type="match status" value="1"/>
</dbReference>
<dbReference type="CDD" id="cd00038">
    <property type="entry name" value="CAP_ED"/>
    <property type="match status" value="1"/>
</dbReference>
<dbReference type="Gene3D" id="2.60.120.10">
    <property type="entry name" value="Jelly Rolls"/>
    <property type="match status" value="1"/>
</dbReference>
<dbReference type="PANTHER" id="PTHR45638:SF11">
    <property type="entry name" value="CYCLIC NUCLEOTIDE-GATED CATION CHANNEL SUBUNIT A"/>
    <property type="match status" value="1"/>
</dbReference>
<dbReference type="InterPro" id="IPR018490">
    <property type="entry name" value="cNMP-bd_dom_sf"/>
</dbReference>